<organism evidence="13 14">
    <name type="scientific">Pseudaquabacterium rugosum</name>
    <dbReference type="NCBI Taxonomy" id="2984194"/>
    <lineage>
        <taxon>Bacteria</taxon>
        <taxon>Pseudomonadati</taxon>
        <taxon>Pseudomonadota</taxon>
        <taxon>Betaproteobacteria</taxon>
        <taxon>Burkholderiales</taxon>
        <taxon>Sphaerotilaceae</taxon>
        <taxon>Pseudaquabacterium</taxon>
    </lineage>
</organism>
<evidence type="ECO:0000256" key="9">
    <source>
        <dbReference type="ARBA" id="ARBA00023136"/>
    </source>
</evidence>
<evidence type="ECO:0000256" key="3">
    <source>
        <dbReference type="ARBA" id="ARBA00020392"/>
    </source>
</evidence>
<evidence type="ECO:0000256" key="10">
    <source>
        <dbReference type="ARBA" id="ARBA00023225"/>
    </source>
</evidence>
<keyword evidence="6" id="KW-0145">Chemotaxis</keyword>
<evidence type="ECO:0000313" key="13">
    <source>
        <dbReference type="EMBL" id="MEK8025209.1"/>
    </source>
</evidence>
<comment type="subcellular location">
    <subcellularLocation>
        <location evidence="1">Cell membrane</location>
        <topology evidence="1">Peripheral membrane protein</topology>
        <orientation evidence="1">Cytoplasmic side</orientation>
    </subcellularLocation>
</comment>
<keyword evidence="8" id="KW-0653">Protein transport</keyword>
<feature type="region of interest" description="Disordered" evidence="12">
    <location>
        <begin position="125"/>
        <end position="158"/>
    </location>
</feature>
<evidence type="ECO:0000256" key="4">
    <source>
        <dbReference type="ARBA" id="ARBA00022448"/>
    </source>
</evidence>
<dbReference type="PANTHER" id="PTHR38786:SF1">
    <property type="entry name" value="FLAGELLAR FLIJ PROTEIN"/>
    <property type="match status" value="1"/>
</dbReference>
<protein>
    <recommendedName>
        <fullName evidence="3">Flagellar FliJ protein</fullName>
    </recommendedName>
</protein>
<dbReference type="InterPro" id="IPR052570">
    <property type="entry name" value="FliJ"/>
</dbReference>
<dbReference type="Proteomes" id="UP001368500">
    <property type="component" value="Unassembled WGS sequence"/>
</dbReference>
<sequence length="158" mass="18483">MNPIAALQILLERAEQERDAASAALRQAEAMVERAQHQARQLEQYRGDYDQRWTRQFRTQGTPELLHCRQSFGERLDLAIGQQQTEVRNLGNRVQRAADLLLERERRVAAVRKLIERRQQELRLQADRRDQRQTDEAAQRARATREPQPQRDIAGLHG</sequence>
<keyword evidence="4" id="KW-0813">Transport</keyword>
<proteinExistence type="inferred from homology"/>
<evidence type="ECO:0000256" key="6">
    <source>
        <dbReference type="ARBA" id="ARBA00022500"/>
    </source>
</evidence>
<keyword evidence="7" id="KW-1005">Bacterial flagellum biogenesis</keyword>
<evidence type="ECO:0000256" key="1">
    <source>
        <dbReference type="ARBA" id="ARBA00004413"/>
    </source>
</evidence>
<keyword evidence="13" id="KW-0966">Cell projection</keyword>
<dbReference type="InterPro" id="IPR053716">
    <property type="entry name" value="Flag_assembly_chemotaxis_eff"/>
</dbReference>
<evidence type="ECO:0000256" key="8">
    <source>
        <dbReference type="ARBA" id="ARBA00022927"/>
    </source>
</evidence>
<keyword evidence="13" id="KW-0969">Cilium</keyword>
<evidence type="ECO:0000256" key="11">
    <source>
        <dbReference type="SAM" id="Coils"/>
    </source>
</evidence>
<evidence type="ECO:0000256" key="7">
    <source>
        <dbReference type="ARBA" id="ARBA00022795"/>
    </source>
</evidence>
<gene>
    <name evidence="13" type="primary">fliJ</name>
    <name evidence="13" type="ORF">AACH11_04440</name>
</gene>
<name>A0ABU9B5Q3_9BURK</name>
<keyword evidence="9" id="KW-0472">Membrane</keyword>
<evidence type="ECO:0000313" key="14">
    <source>
        <dbReference type="Proteomes" id="UP001368500"/>
    </source>
</evidence>
<dbReference type="InterPro" id="IPR012823">
    <property type="entry name" value="Flagell_FliJ"/>
</dbReference>
<feature type="compositionally biased region" description="Basic and acidic residues" evidence="12">
    <location>
        <begin position="125"/>
        <end position="149"/>
    </location>
</feature>
<evidence type="ECO:0000256" key="12">
    <source>
        <dbReference type="SAM" id="MobiDB-lite"/>
    </source>
</evidence>
<dbReference type="RefSeq" id="WP_341372997.1">
    <property type="nucleotide sequence ID" value="NZ_JBBUTF010000004.1"/>
</dbReference>
<keyword evidence="13" id="KW-0282">Flagellum</keyword>
<dbReference type="PANTHER" id="PTHR38786">
    <property type="entry name" value="FLAGELLAR FLIJ PROTEIN"/>
    <property type="match status" value="1"/>
</dbReference>
<dbReference type="EMBL" id="JBBUTF010000004">
    <property type="protein sequence ID" value="MEK8025209.1"/>
    <property type="molecule type" value="Genomic_DNA"/>
</dbReference>
<evidence type="ECO:0000256" key="2">
    <source>
        <dbReference type="ARBA" id="ARBA00010004"/>
    </source>
</evidence>
<keyword evidence="5" id="KW-1003">Cell membrane</keyword>
<dbReference type="Pfam" id="PF02050">
    <property type="entry name" value="FliJ"/>
    <property type="match status" value="1"/>
</dbReference>
<dbReference type="NCBIfam" id="TIGR02473">
    <property type="entry name" value="flagell_FliJ"/>
    <property type="match status" value="1"/>
</dbReference>
<keyword evidence="11" id="KW-0175">Coiled coil</keyword>
<reference evidence="13 14" key="1">
    <citation type="submission" date="2024-04" db="EMBL/GenBank/DDBJ databases">
        <title>Novel species of the genus Ideonella isolated from streams.</title>
        <authorList>
            <person name="Lu H."/>
        </authorList>
    </citation>
    <scope>NUCLEOTIDE SEQUENCE [LARGE SCALE GENOMIC DNA]</scope>
    <source>
        <strain evidence="13 14">BYS139W</strain>
    </source>
</reference>
<evidence type="ECO:0000256" key="5">
    <source>
        <dbReference type="ARBA" id="ARBA00022475"/>
    </source>
</evidence>
<keyword evidence="14" id="KW-1185">Reference proteome</keyword>
<accession>A0ABU9B5Q3</accession>
<keyword evidence="10" id="KW-1006">Bacterial flagellum protein export</keyword>
<comment type="similarity">
    <text evidence="2">Belongs to the FliJ family.</text>
</comment>
<feature type="coiled-coil region" evidence="11">
    <location>
        <begin position="4"/>
        <end position="45"/>
    </location>
</feature>
<dbReference type="Gene3D" id="1.10.287.1700">
    <property type="match status" value="1"/>
</dbReference>
<comment type="caution">
    <text evidence="13">The sequence shown here is derived from an EMBL/GenBank/DDBJ whole genome shotgun (WGS) entry which is preliminary data.</text>
</comment>